<dbReference type="InterPro" id="IPR000866">
    <property type="entry name" value="AhpC/TSA"/>
</dbReference>
<accession>A0AAJ6BDG2</accession>
<dbReference type="PANTHER" id="PTHR42852">
    <property type="entry name" value="THIOL:DISULFIDE INTERCHANGE PROTEIN DSBE"/>
    <property type="match status" value="1"/>
</dbReference>
<proteinExistence type="predicted"/>
<dbReference type="InterPro" id="IPR036249">
    <property type="entry name" value="Thioredoxin-like_sf"/>
</dbReference>
<evidence type="ECO:0000256" key="4">
    <source>
        <dbReference type="ARBA" id="ARBA00023284"/>
    </source>
</evidence>
<evidence type="ECO:0000256" key="3">
    <source>
        <dbReference type="ARBA" id="ARBA00023157"/>
    </source>
</evidence>
<keyword evidence="4" id="KW-0676">Redox-active center</keyword>
<keyword evidence="2" id="KW-0201">Cytochrome c-type biogenesis</keyword>
<dbReference type="PANTHER" id="PTHR42852:SF6">
    <property type="entry name" value="THIOL:DISULFIDE INTERCHANGE PROTEIN DSBE"/>
    <property type="match status" value="1"/>
</dbReference>
<name>A0AAJ6BDG2_9BACT</name>
<evidence type="ECO:0000313" key="7">
    <source>
        <dbReference type="EMBL" id="WEK33590.1"/>
    </source>
</evidence>
<feature type="chain" id="PRO_5042546884" evidence="5">
    <location>
        <begin position="22"/>
        <end position="379"/>
    </location>
</feature>
<dbReference type="GO" id="GO:0017004">
    <property type="term" value="P:cytochrome complex assembly"/>
    <property type="evidence" value="ECO:0007669"/>
    <property type="project" value="UniProtKB-KW"/>
</dbReference>
<dbReference type="CDD" id="cd02966">
    <property type="entry name" value="TlpA_like_family"/>
    <property type="match status" value="1"/>
</dbReference>
<dbReference type="InterPro" id="IPR025380">
    <property type="entry name" value="DUF4369"/>
</dbReference>
<protein>
    <submittedName>
        <fullName evidence="7">TlpA disulfide reductase family protein</fullName>
    </submittedName>
</protein>
<organism evidence="7 8">
    <name type="scientific">Candidatus Pseudobacter hemicellulosilyticus</name>
    <dbReference type="NCBI Taxonomy" id="3121375"/>
    <lineage>
        <taxon>Bacteria</taxon>
        <taxon>Pseudomonadati</taxon>
        <taxon>Bacteroidota</taxon>
        <taxon>Chitinophagia</taxon>
        <taxon>Chitinophagales</taxon>
        <taxon>Chitinophagaceae</taxon>
        <taxon>Pseudobacter</taxon>
    </lineage>
</organism>
<gene>
    <name evidence="7" type="ORF">P0Y53_13950</name>
</gene>
<evidence type="ECO:0000313" key="8">
    <source>
        <dbReference type="Proteomes" id="UP001220610"/>
    </source>
</evidence>
<dbReference type="AlphaFoldDB" id="A0AAJ6BDG2"/>
<dbReference type="GO" id="GO:0016491">
    <property type="term" value="F:oxidoreductase activity"/>
    <property type="evidence" value="ECO:0007669"/>
    <property type="project" value="InterPro"/>
</dbReference>
<evidence type="ECO:0000256" key="1">
    <source>
        <dbReference type="ARBA" id="ARBA00004196"/>
    </source>
</evidence>
<dbReference type="GO" id="GO:0016209">
    <property type="term" value="F:antioxidant activity"/>
    <property type="evidence" value="ECO:0007669"/>
    <property type="project" value="InterPro"/>
</dbReference>
<dbReference type="Pfam" id="PF14289">
    <property type="entry name" value="DUF4369"/>
    <property type="match status" value="1"/>
</dbReference>
<dbReference type="Pfam" id="PF00578">
    <property type="entry name" value="AhpC-TSA"/>
    <property type="match status" value="1"/>
</dbReference>
<dbReference type="Proteomes" id="UP001220610">
    <property type="component" value="Chromosome"/>
</dbReference>
<evidence type="ECO:0000256" key="5">
    <source>
        <dbReference type="SAM" id="SignalP"/>
    </source>
</evidence>
<reference evidence="7" key="1">
    <citation type="submission" date="2023-03" db="EMBL/GenBank/DDBJ databases">
        <title>Andean soil-derived lignocellulolytic bacterial consortium as a source of novel taxa and putative plastic-active enzymes.</title>
        <authorList>
            <person name="Diaz-Garcia L."/>
            <person name="Chuvochina M."/>
            <person name="Feuerriegel G."/>
            <person name="Bunk B."/>
            <person name="Sproer C."/>
            <person name="Streit W.R."/>
            <person name="Rodriguez L.M."/>
            <person name="Overmann J."/>
            <person name="Jimenez D.J."/>
        </authorList>
    </citation>
    <scope>NUCLEOTIDE SEQUENCE</scope>
    <source>
        <strain evidence="7">MAG 7</strain>
    </source>
</reference>
<evidence type="ECO:0000256" key="2">
    <source>
        <dbReference type="ARBA" id="ARBA00022748"/>
    </source>
</evidence>
<comment type="subcellular location">
    <subcellularLocation>
        <location evidence="1">Cell envelope</location>
    </subcellularLocation>
</comment>
<dbReference type="Gene3D" id="3.40.30.10">
    <property type="entry name" value="Glutaredoxin"/>
    <property type="match status" value="1"/>
</dbReference>
<dbReference type="SUPFAM" id="SSF52833">
    <property type="entry name" value="Thioredoxin-like"/>
    <property type="match status" value="1"/>
</dbReference>
<dbReference type="GO" id="GO:0030313">
    <property type="term" value="C:cell envelope"/>
    <property type="evidence" value="ECO:0007669"/>
    <property type="project" value="UniProtKB-SubCell"/>
</dbReference>
<dbReference type="PROSITE" id="PS51352">
    <property type="entry name" value="THIOREDOXIN_2"/>
    <property type="match status" value="1"/>
</dbReference>
<keyword evidence="3" id="KW-1015">Disulfide bond</keyword>
<keyword evidence="5" id="KW-0732">Signal</keyword>
<feature type="domain" description="Thioredoxin" evidence="6">
    <location>
        <begin position="240"/>
        <end position="379"/>
    </location>
</feature>
<sequence>MNQRITCLLAAALFLGGALQAQTSFTLKGKLTDKELEGQPVTLRYYNGAKSVMDTCLLTKGQYSFSGTVMEPVPATLHIKGKTKPKTIADLGRDRCDLYLDGGKISVSGKTMASSVAKGGRSQKEFASLQRGQQLYKDNQNLALEKLGQAREANDSTAKNAALAWYQQLGRSADSAKLAFIPAFPNSYVSLNILKEAATTKNLAEDRQGIDKLYQSLSETMKATDIGKDVVSRLEFAEKLSVGKKAIDFTMNDTIGKPVSLAAFKGKYVLLDFWASWCMPCRMENPHVVKAFNKYKDRNFTILSVSLDLPGKHEAWMEAIHKDGLTWTHVSDLKYWNSEPVKLYGVKSVPMNYLIDPNGTIIATHLRGEELAKKLEEVL</sequence>
<dbReference type="InterPro" id="IPR013766">
    <property type="entry name" value="Thioredoxin_domain"/>
</dbReference>
<feature type="signal peptide" evidence="5">
    <location>
        <begin position="1"/>
        <end position="21"/>
    </location>
</feature>
<dbReference type="EMBL" id="CP119311">
    <property type="protein sequence ID" value="WEK33590.1"/>
    <property type="molecule type" value="Genomic_DNA"/>
</dbReference>
<dbReference type="InterPro" id="IPR050553">
    <property type="entry name" value="Thioredoxin_ResA/DsbE_sf"/>
</dbReference>
<evidence type="ECO:0000259" key="6">
    <source>
        <dbReference type="PROSITE" id="PS51352"/>
    </source>
</evidence>